<gene>
    <name evidence="2" type="ORF">NCTC13184_01650</name>
</gene>
<keyword evidence="2" id="KW-0830">Ubiquinone</keyword>
<sequence length="162" mass="16883">MTDISTFLWFDTAAEEAARFYTEHIPGGRITGITRNPDGSAFIVQVDLAGHALTLMNGGPGHPFTDAASVQLVVDGQDEVDRLWAALTAGGKPGPCGWLTDRYGLSWQVVPAELPALMGGEHGAAAGAALQTMSKIDIAAIRAAVAAHRAACADVTTGPSRW</sequence>
<evidence type="ECO:0000259" key="1">
    <source>
        <dbReference type="Pfam" id="PF06983"/>
    </source>
</evidence>
<dbReference type="InterPro" id="IPR009725">
    <property type="entry name" value="3_dmu_93_MTrfase"/>
</dbReference>
<reference evidence="2 3" key="1">
    <citation type="submission" date="2018-06" db="EMBL/GenBank/DDBJ databases">
        <authorList>
            <consortium name="Pathogen Informatics"/>
            <person name="Doyle S."/>
        </authorList>
    </citation>
    <scope>NUCLEOTIDE SEQUENCE [LARGE SCALE GENOMIC DNA]</scope>
    <source>
        <strain evidence="2 3">NCTC13184</strain>
    </source>
</reference>
<dbReference type="GO" id="GO:0032259">
    <property type="term" value="P:methylation"/>
    <property type="evidence" value="ECO:0007669"/>
    <property type="project" value="UniProtKB-KW"/>
</dbReference>
<dbReference type="Proteomes" id="UP000255082">
    <property type="component" value="Unassembled WGS sequence"/>
</dbReference>
<dbReference type="CDD" id="cd06588">
    <property type="entry name" value="PhnB_like"/>
    <property type="match status" value="1"/>
</dbReference>
<keyword evidence="2" id="KW-0808">Transferase</keyword>
<proteinExistence type="predicted"/>
<dbReference type="Pfam" id="PF06983">
    <property type="entry name" value="3-dmu-9_3-mt"/>
    <property type="match status" value="1"/>
</dbReference>
<name>A0A378WNI4_9NOCA</name>
<dbReference type="SUPFAM" id="SSF54593">
    <property type="entry name" value="Glyoxalase/Bleomycin resistance protein/Dihydroxybiphenyl dioxygenase"/>
    <property type="match status" value="1"/>
</dbReference>
<dbReference type="PANTHER" id="PTHR33990:SF2">
    <property type="entry name" value="PHNB-LIKE DOMAIN-CONTAINING PROTEIN"/>
    <property type="match status" value="1"/>
</dbReference>
<dbReference type="Gene3D" id="3.10.180.10">
    <property type="entry name" value="2,3-Dihydroxybiphenyl 1,2-Dioxygenase, domain 1"/>
    <property type="match status" value="1"/>
</dbReference>
<organism evidence="2 3">
    <name type="scientific">Nocardia africana</name>
    <dbReference type="NCBI Taxonomy" id="134964"/>
    <lineage>
        <taxon>Bacteria</taxon>
        <taxon>Bacillati</taxon>
        <taxon>Actinomycetota</taxon>
        <taxon>Actinomycetes</taxon>
        <taxon>Mycobacteriales</taxon>
        <taxon>Nocardiaceae</taxon>
        <taxon>Nocardia</taxon>
    </lineage>
</organism>
<dbReference type="RefSeq" id="WP_062963469.1">
    <property type="nucleotide sequence ID" value="NZ_JAJFOE010000001.1"/>
</dbReference>
<dbReference type="GO" id="GO:0008168">
    <property type="term" value="F:methyltransferase activity"/>
    <property type="evidence" value="ECO:0007669"/>
    <property type="project" value="UniProtKB-KW"/>
</dbReference>
<dbReference type="PANTHER" id="PTHR33990">
    <property type="entry name" value="PROTEIN YJDN-RELATED"/>
    <property type="match status" value="1"/>
</dbReference>
<keyword evidence="2" id="KW-0489">Methyltransferase</keyword>
<protein>
    <submittedName>
        <fullName evidence="2">3-demethylubiquinone-9 3-methyltransferase</fullName>
    </submittedName>
</protein>
<dbReference type="PIRSF" id="PIRSF021700">
    <property type="entry name" value="3_dmu_93_MTrfase"/>
    <property type="match status" value="1"/>
</dbReference>
<accession>A0A378WNI4</accession>
<evidence type="ECO:0000313" key="2">
    <source>
        <dbReference type="EMBL" id="SUA42297.1"/>
    </source>
</evidence>
<feature type="domain" description="PhnB-like" evidence="1">
    <location>
        <begin position="3"/>
        <end position="110"/>
    </location>
</feature>
<dbReference type="OrthoDB" id="9806473at2"/>
<dbReference type="AlphaFoldDB" id="A0A378WNI4"/>
<evidence type="ECO:0000313" key="3">
    <source>
        <dbReference type="Proteomes" id="UP000255082"/>
    </source>
</evidence>
<dbReference type="InterPro" id="IPR028973">
    <property type="entry name" value="PhnB-like"/>
</dbReference>
<dbReference type="EMBL" id="UGRU01000001">
    <property type="protein sequence ID" value="SUA42297.1"/>
    <property type="molecule type" value="Genomic_DNA"/>
</dbReference>
<dbReference type="InterPro" id="IPR029068">
    <property type="entry name" value="Glyas_Bleomycin-R_OHBP_Dase"/>
</dbReference>